<reference evidence="2" key="1">
    <citation type="submission" date="2023-06" db="EMBL/GenBank/DDBJ databases">
        <authorList>
            <person name="Delattre M."/>
        </authorList>
    </citation>
    <scope>NUCLEOTIDE SEQUENCE</scope>
    <source>
        <strain evidence="2">AF72</strain>
    </source>
</reference>
<comment type="caution">
    <text evidence="2">The sequence shown here is derived from an EMBL/GenBank/DDBJ whole genome shotgun (WGS) entry which is preliminary data.</text>
</comment>
<organism evidence="2 3">
    <name type="scientific">Mesorhabditis spiculigera</name>
    <dbReference type="NCBI Taxonomy" id="96644"/>
    <lineage>
        <taxon>Eukaryota</taxon>
        <taxon>Metazoa</taxon>
        <taxon>Ecdysozoa</taxon>
        <taxon>Nematoda</taxon>
        <taxon>Chromadorea</taxon>
        <taxon>Rhabditida</taxon>
        <taxon>Rhabditina</taxon>
        <taxon>Rhabditomorpha</taxon>
        <taxon>Rhabditoidea</taxon>
        <taxon>Rhabditidae</taxon>
        <taxon>Mesorhabditinae</taxon>
        <taxon>Mesorhabditis</taxon>
    </lineage>
</organism>
<protein>
    <submittedName>
        <fullName evidence="2">Uncharacterized protein</fullName>
    </submittedName>
</protein>
<keyword evidence="3" id="KW-1185">Reference proteome</keyword>
<sequence>MVSELDLINVCNILVNIKLLNGVCPQSPCTGCQQFAPPQSVVLTLPNPNDGEYTSSFEGTFVGPANGQPNGQGNPQQQLGYNELNAGNQQQIGGQQPNGQPILYPTPEFNQPGQQGQQVNAGGVYQGSANGQPNGNGQYMDQTQSPYNYNTVHPNSGYDASAHPSTTTFPTTPTTFTTTQRFPSTQTTQGYPQTSSYNNQQFDTQGQQQFSDGPALTANHADMNYQYSKGVDGGSTLVPQMMGSTQPYSLQQGTNNRLYDHGDMNAQYGQYDTTNTANAGQTVATVMATLLFFFYL</sequence>
<gene>
    <name evidence="2" type="ORF">MSPICULIGERA_LOCUS3049</name>
</gene>
<accession>A0AA36C9T4</accession>
<feature type="compositionally biased region" description="Polar residues" evidence="1">
    <location>
        <begin position="128"/>
        <end position="145"/>
    </location>
</feature>
<dbReference type="AlphaFoldDB" id="A0AA36C9T4"/>
<feature type="non-terminal residue" evidence="2">
    <location>
        <position position="1"/>
    </location>
</feature>
<dbReference type="EMBL" id="CATQJA010000864">
    <property type="protein sequence ID" value="CAJ0564372.1"/>
    <property type="molecule type" value="Genomic_DNA"/>
</dbReference>
<evidence type="ECO:0000313" key="3">
    <source>
        <dbReference type="Proteomes" id="UP001177023"/>
    </source>
</evidence>
<evidence type="ECO:0000313" key="2">
    <source>
        <dbReference type="EMBL" id="CAJ0564372.1"/>
    </source>
</evidence>
<evidence type="ECO:0000256" key="1">
    <source>
        <dbReference type="SAM" id="MobiDB-lite"/>
    </source>
</evidence>
<dbReference type="Proteomes" id="UP001177023">
    <property type="component" value="Unassembled WGS sequence"/>
</dbReference>
<name>A0AA36C9T4_9BILA</name>
<feature type="compositionally biased region" description="Low complexity" evidence="1">
    <location>
        <begin position="110"/>
        <end position="127"/>
    </location>
</feature>
<proteinExistence type="predicted"/>
<feature type="region of interest" description="Disordered" evidence="1">
    <location>
        <begin position="108"/>
        <end position="145"/>
    </location>
</feature>